<dbReference type="Gene3D" id="3.40.50.2000">
    <property type="entry name" value="Glycogen Phosphorylase B"/>
    <property type="match status" value="1"/>
</dbReference>
<keyword evidence="1" id="KW-0472">Membrane</keyword>
<dbReference type="Proteomes" id="UP000095621">
    <property type="component" value="Unassembled WGS sequence"/>
</dbReference>
<feature type="transmembrane region" description="Helical" evidence="1">
    <location>
        <begin position="55"/>
        <end position="75"/>
    </location>
</feature>
<protein>
    <recommendedName>
        <fullName evidence="4">Glycosyltransferase</fullName>
    </recommendedName>
</protein>
<gene>
    <name evidence="2" type="ORF">ERS852490_03134</name>
</gene>
<dbReference type="RefSeq" id="WP_055217010.1">
    <property type="nucleotide sequence ID" value="NZ_CZBU01000011.1"/>
</dbReference>
<accession>A0A174Z3G8</accession>
<evidence type="ECO:0000313" key="2">
    <source>
        <dbReference type="EMBL" id="CUQ79459.1"/>
    </source>
</evidence>
<evidence type="ECO:0000313" key="3">
    <source>
        <dbReference type="Proteomes" id="UP000095621"/>
    </source>
</evidence>
<proteinExistence type="predicted"/>
<evidence type="ECO:0000256" key="1">
    <source>
        <dbReference type="SAM" id="Phobius"/>
    </source>
</evidence>
<dbReference type="AlphaFoldDB" id="A0A174Z3G8"/>
<sequence>MKVSVYTRSGENSPSSYYRILQYANKWNYNTSKHIIVNQKIYMKRNASVYKKTKIFWNFIYYGLAYIKLFAFLLYDIMIFKPECVIVSREFSPKLLFKINEKLLKHLLHNCNNVIWDFDDDIFINKEISQKESDLLMKLSDTIIVTHAGLKSKLPVQQQEKTYLLPTTDGDFSDIKLEEVINLRKITLKERINLIWIATQSSISNLLAIIPELDLAAKELKKTDGRELILNVVCNCEVKNKTDYLVIKNITWSRDIIKDVMYNSHIGIMPLDDNEFNRGKGGFKIIQYMSTGMPVIASSVGFNNSIIKEKFGVLVSSKNEWKDIYKQNIIDIDKYEDYCYNSYNEYSEFYSFEKNLKFWEEIIRGTYES</sequence>
<dbReference type="Pfam" id="PF13692">
    <property type="entry name" value="Glyco_trans_1_4"/>
    <property type="match status" value="1"/>
</dbReference>
<name>A0A174Z3G8_9FIRM</name>
<reference evidence="2 3" key="1">
    <citation type="submission" date="2015-09" db="EMBL/GenBank/DDBJ databases">
        <authorList>
            <consortium name="Pathogen Informatics"/>
        </authorList>
    </citation>
    <scope>NUCLEOTIDE SEQUENCE [LARGE SCALE GENOMIC DNA]</scope>
    <source>
        <strain evidence="2 3">2789STDY5834875</strain>
    </source>
</reference>
<organism evidence="2 3">
    <name type="scientific">Lachnospira eligens</name>
    <dbReference type="NCBI Taxonomy" id="39485"/>
    <lineage>
        <taxon>Bacteria</taxon>
        <taxon>Bacillati</taxon>
        <taxon>Bacillota</taxon>
        <taxon>Clostridia</taxon>
        <taxon>Lachnospirales</taxon>
        <taxon>Lachnospiraceae</taxon>
        <taxon>Lachnospira</taxon>
    </lineage>
</organism>
<dbReference type="EMBL" id="CZBU01000011">
    <property type="protein sequence ID" value="CUQ79459.1"/>
    <property type="molecule type" value="Genomic_DNA"/>
</dbReference>
<dbReference type="OrthoDB" id="9815351at2"/>
<keyword evidence="1" id="KW-1133">Transmembrane helix</keyword>
<dbReference type="SUPFAM" id="SSF53756">
    <property type="entry name" value="UDP-Glycosyltransferase/glycogen phosphorylase"/>
    <property type="match status" value="1"/>
</dbReference>
<keyword evidence="1" id="KW-0812">Transmembrane</keyword>
<evidence type="ECO:0008006" key="4">
    <source>
        <dbReference type="Google" id="ProtNLM"/>
    </source>
</evidence>